<protein>
    <recommendedName>
        <fullName evidence="2">Peptidase A2 domain-containing protein</fullName>
    </recommendedName>
</protein>
<evidence type="ECO:0000256" key="1">
    <source>
        <dbReference type="ARBA" id="ARBA00022801"/>
    </source>
</evidence>
<dbReference type="InterPro" id="IPR001995">
    <property type="entry name" value="Peptidase_A2_cat"/>
</dbReference>
<dbReference type="InterPro" id="IPR001969">
    <property type="entry name" value="Aspartic_peptidase_AS"/>
</dbReference>
<dbReference type="OrthoDB" id="185963at2"/>
<gene>
    <name evidence="3" type="ORF">VI08_09555</name>
</gene>
<dbReference type="Pfam" id="PF13975">
    <property type="entry name" value="gag-asp_proteas"/>
    <property type="match status" value="1"/>
</dbReference>
<accession>A0A0F3KUH5</accession>
<dbReference type="PROSITE" id="PS50175">
    <property type="entry name" value="ASP_PROT_RETROV"/>
    <property type="match status" value="1"/>
</dbReference>
<organism evidence="3 4">
    <name type="scientific">Luteibacter yeojuensis</name>
    <dbReference type="NCBI Taxonomy" id="345309"/>
    <lineage>
        <taxon>Bacteria</taxon>
        <taxon>Pseudomonadati</taxon>
        <taxon>Pseudomonadota</taxon>
        <taxon>Gammaproteobacteria</taxon>
        <taxon>Lysobacterales</taxon>
        <taxon>Rhodanobacteraceae</taxon>
        <taxon>Luteibacter</taxon>
    </lineage>
</organism>
<keyword evidence="4" id="KW-1185">Reference proteome</keyword>
<sequence length="439" mass="46113">MLRASLLGEMSSMKHAVWVATCLYLVVFDASAVQIKYVSPARASPLVQAALQGNDAVLDAYAERNPYPVLKAFAAATAARARYDLVASETKAAECYGLAKSSQPAEMNTLMACGELHVGNALLAGRFKDWTIEAAHARRDLYPLLPKVAGVELRDAALESPDAAAFAQWPAPTYDRSKTGGILKATGPALSGFTGLISVKARANGVELTLLVDTGTQMTVLSREDAKRVNARQSSETVMEVAPSQVAKSVAVKAALLGSLNLGAFRVGDANIGVWDQPFSVLGMDILRQLPGPLRLSRQALAFGGPTLPSTCTGRIALHSELGARPAQIFLTGTVDGIAKEFMVDTGNNGGVTRRALPGEAPGKSIDVMSVAGPTEVKSSITSQSVGLGHTAMTEQVRVVTGDMAADYILGAGVLSAERTLWLSFDDQRGCVLPTEAAE</sequence>
<dbReference type="PATRIC" id="fig|345309.4.peg.1146"/>
<dbReference type="Gene3D" id="2.40.70.10">
    <property type="entry name" value="Acid Proteases"/>
    <property type="match status" value="1"/>
</dbReference>
<dbReference type="GO" id="GO:0006508">
    <property type="term" value="P:proteolysis"/>
    <property type="evidence" value="ECO:0007669"/>
    <property type="project" value="InterPro"/>
</dbReference>
<dbReference type="GO" id="GO:0004190">
    <property type="term" value="F:aspartic-type endopeptidase activity"/>
    <property type="evidence" value="ECO:0007669"/>
    <property type="project" value="InterPro"/>
</dbReference>
<dbReference type="SUPFAM" id="SSF50630">
    <property type="entry name" value="Acid proteases"/>
    <property type="match status" value="1"/>
</dbReference>
<dbReference type="Proteomes" id="UP000033651">
    <property type="component" value="Unassembled WGS sequence"/>
</dbReference>
<evidence type="ECO:0000313" key="3">
    <source>
        <dbReference type="EMBL" id="KJV34816.1"/>
    </source>
</evidence>
<dbReference type="InterPro" id="IPR021109">
    <property type="entry name" value="Peptidase_aspartic_dom_sf"/>
</dbReference>
<feature type="domain" description="Peptidase A2" evidence="2">
    <location>
        <begin position="208"/>
        <end position="286"/>
    </location>
</feature>
<keyword evidence="1" id="KW-0378">Hydrolase</keyword>
<dbReference type="PROSITE" id="PS00141">
    <property type="entry name" value="ASP_PROTEASE"/>
    <property type="match status" value="1"/>
</dbReference>
<evidence type="ECO:0000313" key="4">
    <source>
        <dbReference type="Proteomes" id="UP000033651"/>
    </source>
</evidence>
<name>A0A0F3KUH5_9GAMM</name>
<dbReference type="EMBL" id="JZRB01000018">
    <property type="protein sequence ID" value="KJV34816.1"/>
    <property type="molecule type" value="Genomic_DNA"/>
</dbReference>
<dbReference type="AlphaFoldDB" id="A0A0F3KUH5"/>
<reference evidence="3 4" key="1">
    <citation type="submission" date="2015-03" db="EMBL/GenBank/DDBJ databases">
        <title>Draft genome sequence of Luteibacter yeojuensis strain SU11.</title>
        <authorList>
            <person name="Sulaiman J."/>
            <person name="Priya K."/>
            <person name="Chan K.-G."/>
        </authorList>
    </citation>
    <scope>NUCLEOTIDE SEQUENCE [LARGE SCALE GENOMIC DNA]</scope>
    <source>
        <strain evidence="3 4">SU11</strain>
    </source>
</reference>
<comment type="caution">
    <text evidence="3">The sequence shown here is derived from an EMBL/GenBank/DDBJ whole genome shotgun (WGS) entry which is preliminary data.</text>
</comment>
<proteinExistence type="predicted"/>
<evidence type="ECO:0000259" key="2">
    <source>
        <dbReference type="PROSITE" id="PS50175"/>
    </source>
</evidence>